<feature type="compositionally biased region" description="Basic and acidic residues" evidence="1">
    <location>
        <begin position="135"/>
        <end position="162"/>
    </location>
</feature>
<evidence type="ECO:0000313" key="3">
    <source>
        <dbReference type="Proteomes" id="UP000054558"/>
    </source>
</evidence>
<organism evidence="2 3">
    <name type="scientific">Klebsormidium nitens</name>
    <name type="common">Green alga</name>
    <name type="synonym">Ulothrix nitens</name>
    <dbReference type="NCBI Taxonomy" id="105231"/>
    <lineage>
        <taxon>Eukaryota</taxon>
        <taxon>Viridiplantae</taxon>
        <taxon>Streptophyta</taxon>
        <taxon>Klebsormidiophyceae</taxon>
        <taxon>Klebsormidiales</taxon>
        <taxon>Klebsormidiaceae</taxon>
        <taxon>Klebsormidium</taxon>
    </lineage>
</organism>
<sequence length="314" mass="34200">MACQATRTVASEDSEPALPAIKRLSAQHDKTKTPQEQDARSESSSQHDHLGARRGVKRKQQSTGGYTEEDNSSSDSGLQESSRDNSQESSAGSEDIGLSNNREARSEDSRPAGSLDNFIDPANSPLEGPFFHAAVDNKERAARAAEQVKKPSSSGERRRDEGVFDEEIAEPDAEWSGDDLDLGQDCLIEDLAQEMVRTSVRDPEPGPTTTIVEEWRRLVKGGYAVASGLLTTIMKDETKNPQPGRWRHLTRKEASFCAPEDNMLYMTTGKANDVIVLDVALHCPAGCQKAHYDLPGARKIRGCSSSGATSNVRN</sequence>
<feature type="compositionally biased region" description="Polar residues" evidence="1">
    <location>
        <begin position="1"/>
        <end position="11"/>
    </location>
</feature>
<dbReference type="Proteomes" id="UP000054558">
    <property type="component" value="Unassembled WGS sequence"/>
</dbReference>
<dbReference type="AlphaFoldDB" id="A0A1Y1INA5"/>
<keyword evidence="3" id="KW-1185">Reference proteome</keyword>
<name>A0A1Y1INA5_KLENI</name>
<protein>
    <submittedName>
        <fullName evidence="2">Uncharacterized protein</fullName>
    </submittedName>
</protein>
<feature type="compositionally biased region" description="Basic and acidic residues" evidence="1">
    <location>
        <begin position="26"/>
        <end position="51"/>
    </location>
</feature>
<dbReference type="EMBL" id="DF237896">
    <property type="protein sequence ID" value="GAQ92214.1"/>
    <property type="molecule type" value="Genomic_DNA"/>
</dbReference>
<evidence type="ECO:0000256" key="1">
    <source>
        <dbReference type="SAM" id="MobiDB-lite"/>
    </source>
</evidence>
<proteinExistence type="predicted"/>
<reference evidence="2 3" key="1">
    <citation type="journal article" date="2014" name="Nat. Commun.">
        <title>Klebsormidium flaccidum genome reveals primary factors for plant terrestrial adaptation.</title>
        <authorList>
            <person name="Hori K."/>
            <person name="Maruyama F."/>
            <person name="Fujisawa T."/>
            <person name="Togashi T."/>
            <person name="Yamamoto N."/>
            <person name="Seo M."/>
            <person name="Sato S."/>
            <person name="Yamada T."/>
            <person name="Mori H."/>
            <person name="Tajima N."/>
            <person name="Moriyama T."/>
            <person name="Ikeuchi M."/>
            <person name="Watanabe M."/>
            <person name="Wada H."/>
            <person name="Kobayashi K."/>
            <person name="Saito M."/>
            <person name="Masuda T."/>
            <person name="Sasaki-Sekimoto Y."/>
            <person name="Mashiguchi K."/>
            <person name="Awai K."/>
            <person name="Shimojima M."/>
            <person name="Masuda S."/>
            <person name="Iwai M."/>
            <person name="Nobusawa T."/>
            <person name="Narise T."/>
            <person name="Kondo S."/>
            <person name="Saito H."/>
            <person name="Sato R."/>
            <person name="Murakawa M."/>
            <person name="Ihara Y."/>
            <person name="Oshima-Yamada Y."/>
            <person name="Ohtaka K."/>
            <person name="Satoh M."/>
            <person name="Sonobe K."/>
            <person name="Ishii M."/>
            <person name="Ohtani R."/>
            <person name="Kanamori-Sato M."/>
            <person name="Honoki R."/>
            <person name="Miyazaki D."/>
            <person name="Mochizuki H."/>
            <person name="Umetsu J."/>
            <person name="Higashi K."/>
            <person name="Shibata D."/>
            <person name="Kamiya Y."/>
            <person name="Sato N."/>
            <person name="Nakamura Y."/>
            <person name="Tabata S."/>
            <person name="Ida S."/>
            <person name="Kurokawa K."/>
            <person name="Ohta H."/>
        </authorList>
    </citation>
    <scope>NUCLEOTIDE SEQUENCE [LARGE SCALE GENOMIC DNA]</scope>
    <source>
        <strain evidence="2 3">NIES-2285</strain>
    </source>
</reference>
<accession>A0A1Y1INA5</accession>
<feature type="non-terminal residue" evidence="2">
    <location>
        <position position="314"/>
    </location>
</feature>
<feature type="compositionally biased region" description="Acidic residues" evidence="1">
    <location>
        <begin position="163"/>
        <end position="180"/>
    </location>
</feature>
<feature type="region of interest" description="Disordered" evidence="1">
    <location>
        <begin position="1"/>
        <end position="180"/>
    </location>
</feature>
<evidence type="ECO:0000313" key="2">
    <source>
        <dbReference type="EMBL" id="GAQ92214.1"/>
    </source>
</evidence>
<gene>
    <name evidence="2" type="ORF">KFL_009470060</name>
</gene>